<evidence type="ECO:0000256" key="2">
    <source>
        <dbReference type="ARBA" id="ARBA00008290"/>
    </source>
</evidence>
<dbReference type="GO" id="GO:0004177">
    <property type="term" value="F:aminopeptidase activity"/>
    <property type="evidence" value="ECO:0007669"/>
    <property type="project" value="UniProtKB-KW"/>
</dbReference>
<dbReference type="AlphaFoldDB" id="A0A4V2WSR2"/>
<protein>
    <recommendedName>
        <fullName evidence="10">M18 family aminopeptidase</fullName>
        <ecNumber evidence="10">3.4.11.-</ecNumber>
    </recommendedName>
</protein>
<evidence type="ECO:0000256" key="10">
    <source>
        <dbReference type="RuleBase" id="RU004387"/>
    </source>
</evidence>
<keyword evidence="7 9" id="KW-0862">Zinc</keyword>
<dbReference type="EC" id="3.4.11.-" evidence="10"/>
<proteinExistence type="inferred from homology"/>
<evidence type="ECO:0000256" key="5">
    <source>
        <dbReference type="ARBA" id="ARBA00022723"/>
    </source>
</evidence>
<dbReference type="SUPFAM" id="SSF101821">
    <property type="entry name" value="Aminopeptidase/glucanase lid domain"/>
    <property type="match status" value="1"/>
</dbReference>
<dbReference type="PRINTS" id="PR00932">
    <property type="entry name" value="AMINO1PTASE"/>
</dbReference>
<keyword evidence="3 9" id="KW-0031">Aminopeptidase</keyword>
<dbReference type="GO" id="GO:0005737">
    <property type="term" value="C:cytoplasm"/>
    <property type="evidence" value="ECO:0007669"/>
    <property type="project" value="UniProtKB-ARBA"/>
</dbReference>
<dbReference type="Gene3D" id="3.40.630.10">
    <property type="entry name" value="Zn peptidases"/>
    <property type="match status" value="1"/>
</dbReference>
<comment type="similarity">
    <text evidence="2 9">Belongs to the peptidase M18 family.</text>
</comment>
<keyword evidence="6 9" id="KW-0378">Hydrolase</keyword>
<dbReference type="GO" id="GO:0006508">
    <property type="term" value="P:proteolysis"/>
    <property type="evidence" value="ECO:0007669"/>
    <property type="project" value="UniProtKB-KW"/>
</dbReference>
<dbReference type="InterPro" id="IPR023358">
    <property type="entry name" value="Peptidase_M18_dom2"/>
</dbReference>
<dbReference type="InterPro" id="IPR001948">
    <property type="entry name" value="Peptidase_M18"/>
</dbReference>
<dbReference type="RefSeq" id="WP_132275846.1">
    <property type="nucleotide sequence ID" value="NZ_JAOBST010000005.1"/>
</dbReference>
<evidence type="ECO:0000256" key="3">
    <source>
        <dbReference type="ARBA" id="ARBA00022438"/>
    </source>
</evidence>
<reference evidence="11 12" key="1">
    <citation type="journal article" date="2016" name="Nat. Microbiol.">
        <title>The Mouse Intestinal Bacterial Collection (miBC) provides host-specific insight into cultured diversity and functional potential of the gut microbiota.</title>
        <authorList>
            <person name="Lagkouvardos I."/>
            <person name="Pukall R."/>
            <person name="Abt B."/>
            <person name="Foesel B.U."/>
            <person name="Meier-Kolthoff J.P."/>
            <person name="Kumar N."/>
            <person name="Bresciani A."/>
            <person name="Martinez I."/>
            <person name="Just S."/>
            <person name="Ziegler C."/>
            <person name="Brugiroux S."/>
            <person name="Garzetti D."/>
            <person name="Wenning M."/>
            <person name="Bui T.P."/>
            <person name="Wang J."/>
            <person name="Hugenholtz F."/>
            <person name="Plugge C.M."/>
            <person name="Peterson D.A."/>
            <person name="Hornef M.W."/>
            <person name="Baines J.F."/>
            <person name="Smidt H."/>
            <person name="Walter J."/>
            <person name="Kristiansen K."/>
            <person name="Nielsen H.B."/>
            <person name="Haller D."/>
            <person name="Overmann J."/>
            <person name="Stecher B."/>
            <person name="Clavel T."/>
        </authorList>
    </citation>
    <scope>NUCLEOTIDE SEQUENCE [LARGE SCALE GENOMIC DNA]</scope>
    <source>
        <strain evidence="11 12">DSM 28560</strain>
    </source>
</reference>
<name>A0A4V2WSR2_9FIRM</name>
<evidence type="ECO:0000313" key="11">
    <source>
        <dbReference type="EMBL" id="TDA22700.1"/>
    </source>
</evidence>
<keyword evidence="8 9" id="KW-0482">Metalloprotease</keyword>
<dbReference type="Proteomes" id="UP000295710">
    <property type="component" value="Unassembled WGS sequence"/>
</dbReference>
<organism evidence="11 12">
    <name type="scientific">Extibacter muris</name>
    <dbReference type="NCBI Taxonomy" id="1796622"/>
    <lineage>
        <taxon>Bacteria</taxon>
        <taxon>Bacillati</taxon>
        <taxon>Bacillota</taxon>
        <taxon>Clostridia</taxon>
        <taxon>Lachnospirales</taxon>
        <taxon>Lachnospiraceae</taxon>
        <taxon>Extibacter</taxon>
    </lineage>
</organism>
<evidence type="ECO:0000313" key="12">
    <source>
        <dbReference type="Proteomes" id="UP000295710"/>
    </source>
</evidence>
<accession>A0A4V2WSR2</accession>
<keyword evidence="4 9" id="KW-0645">Protease</keyword>
<gene>
    <name evidence="11" type="ORF">E1963_04735</name>
</gene>
<comment type="caution">
    <text evidence="11">The sequence shown here is derived from an EMBL/GenBank/DDBJ whole genome shotgun (WGS) entry which is preliminary data.</text>
</comment>
<dbReference type="PANTHER" id="PTHR28570">
    <property type="entry name" value="ASPARTYL AMINOPEPTIDASE"/>
    <property type="match status" value="1"/>
</dbReference>
<keyword evidence="12" id="KW-1185">Reference proteome</keyword>
<evidence type="ECO:0000256" key="9">
    <source>
        <dbReference type="RuleBase" id="RU004386"/>
    </source>
</evidence>
<dbReference type="GO" id="GO:0008270">
    <property type="term" value="F:zinc ion binding"/>
    <property type="evidence" value="ECO:0007669"/>
    <property type="project" value="InterPro"/>
</dbReference>
<comment type="cofactor">
    <cofactor evidence="1 10">
        <name>Zn(2+)</name>
        <dbReference type="ChEBI" id="CHEBI:29105"/>
    </cofactor>
</comment>
<evidence type="ECO:0000256" key="4">
    <source>
        <dbReference type="ARBA" id="ARBA00022670"/>
    </source>
</evidence>
<dbReference type="CDD" id="cd05658">
    <property type="entry name" value="M18_DAP"/>
    <property type="match status" value="1"/>
</dbReference>
<dbReference type="Gene3D" id="2.30.250.10">
    <property type="entry name" value="Aminopeptidase i, Domain 2"/>
    <property type="match status" value="1"/>
</dbReference>
<evidence type="ECO:0000256" key="8">
    <source>
        <dbReference type="ARBA" id="ARBA00023049"/>
    </source>
</evidence>
<evidence type="ECO:0000256" key="7">
    <source>
        <dbReference type="ARBA" id="ARBA00022833"/>
    </source>
</evidence>
<evidence type="ECO:0000256" key="6">
    <source>
        <dbReference type="ARBA" id="ARBA00022801"/>
    </source>
</evidence>
<sequence length="436" mass="48206">MDMQITEELFTFIEKSPSPYHAVRTAVEMLTAIGYKRLEEHQAWELDRGGRYYVTRNLSSVIAFRIPEEIRGGFHIVASHSDSPSFKIKENPEIASEQKYIRLNVEKYGGMLMSAWLDRPLSAAGRLLVRNGGGVATRLVNVDRDLLLIPNLAIHMNREANEGYKYNPQTDLLPLYDDFSSKDSFMQLMAETAGVQAADILGSDLFLYNRMPGTVWGAANAFISCGRLDDLQCAFATLKGFTASKETSSVPVFCMLDNEEVGSTSKQGAASTFIRDTLRRICIALGNSEETYHTMMASSFMVSADNAHAVHPNQPGRTDETNRPYMNEGIVIKYSANQKYTTDAVSAAIFKSVCQKAGVPYQTFLNRSDMAGGSTLGNIANTQTAMNTVDIGLAQLAMHSPYETAGARDTGYLLRASRTFYESLIRCKEDGSYHIG</sequence>
<dbReference type="PANTHER" id="PTHR28570:SF3">
    <property type="entry name" value="ASPARTYL AMINOPEPTIDASE"/>
    <property type="match status" value="1"/>
</dbReference>
<dbReference type="SUPFAM" id="SSF53187">
    <property type="entry name" value="Zn-dependent exopeptidases"/>
    <property type="match status" value="1"/>
</dbReference>
<dbReference type="EMBL" id="SMMX01000003">
    <property type="protein sequence ID" value="TDA22700.1"/>
    <property type="molecule type" value="Genomic_DNA"/>
</dbReference>
<keyword evidence="5 9" id="KW-0479">Metal-binding</keyword>
<dbReference type="NCBIfam" id="NF002759">
    <property type="entry name" value="PRK02813.1"/>
    <property type="match status" value="1"/>
</dbReference>
<dbReference type="GO" id="GO:0008237">
    <property type="term" value="F:metallopeptidase activity"/>
    <property type="evidence" value="ECO:0007669"/>
    <property type="project" value="UniProtKB-KW"/>
</dbReference>
<evidence type="ECO:0000256" key="1">
    <source>
        <dbReference type="ARBA" id="ARBA00001947"/>
    </source>
</evidence>
<dbReference type="Pfam" id="PF02127">
    <property type="entry name" value="Peptidase_M18"/>
    <property type="match status" value="1"/>
</dbReference>